<comment type="pathway">
    <text evidence="7">Membrane lipid metabolism; glycerophospholipid metabolism.</text>
</comment>
<keyword evidence="7" id="KW-0547">Nucleotide-binding</keyword>
<feature type="binding site" evidence="7">
    <location>
        <position position="141"/>
    </location>
    <ligand>
        <name>sn-glycerol 3-phosphate</name>
        <dbReference type="ChEBI" id="CHEBI:57597"/>
    </ligand>
</feature>
<dbReference type="EC" id="1.1.1.94" evidence="7"/>
<keyword evidence="7 8" id="KW-0520">NAD</keyword>
<feature type="domain" description="Glycerol-3-phosphate dehydrogenase NAD-dependent N-terminal" evidence="10">
    <location>
        <begin position="10"/>
        <end position="165"/>
    </location>
</feature>
<comment type="function">
    <text evidence="7">Catalyzes the reduction of the glycolytic intermediate dihydroxyacetone phosphate (DHAP) to sn-glycerol 3-phosphate (G3P), the key precursor for phospholipid synthesis.</text>
</comment>
<dbReference type="NCBIfam" id="NF000942">
    <property type="entry name" value="PRK00094.1-4"/>
    <property type="match status" value="1"/>
</dbReference>
<reference evidence="12" key="1">
    <citation type="submission" date="2021-12" db="EMBL/GenBank/DDBJ databases">
        <authorList>
            <person name="Rodrigo-Torres L."/>
            <person name="Arahal R. D."/>
            <person name="Lucena T."/>
        </authorList>
    </citation>
    <scope>NUCLEOTIDE SEQUENCE</scope>
    <source>
        <strain evidence="12">CECT 8267</strain>
    </source>
</reference>
<gene>
    <name evidence="7 12" type="primary">gpsA</name>
    <name evidence="12" type="ORF">SIN8267_00731</name>
</gene>
<protein>
    <recommendedName>
        <fullName evidence="7">Glycerol-3-phosphate dehydrogenase [NAD(P)+]</fullName>
        <ecNumber evidence="7">1.1.1.94</ecNumber>
    </recommendedName>
    <alternativeName>
        <fullName evidence="7">NAD(P)(+)-dependent glycerol-3-phosphate dehydrogenase</fullName>
    </alternativeName>
    <alternativeName>
        <fullName evidence="7">NAD(P)H-dependent dihydroxyacetone-phosphate reductase</fullName>
    </alternativeName>
</protein>
<dbReference type="EMBL" id="CAKLPX010000001">
    <property type="protein sequence ID" value="CAH0990637.1"/>
    <property type="molecule type" value="Genomic_DNA"/>
</dbReference>
<feature type="binding site" evidence="7">
    <location>
        <position position="145"/>
    </location>
    <ligand>
        <name>NADPH</name>
        <dbReference type="ChEBI" id="CHEBI:57783"/>
    </ligand>
</feature>
<dbReference type="Gene3D" id="3.40.50.720">
    <property type="entry name" value="NAD(P)-binding Rossmann-like Domain"/>
    <property type="match status" value="1"/>
</dbReference>
<dbReference type="PROSITE" id="PS00957">
    <property type="entry name" value="NAD_G3PDH"/>
    <property type="match status" value="1"/>
</dbReference>
<dbReference type="InterPro" id="IPR006109">
    <property type="entry name" value="G3P_DH_NAD-dep_C"/>
</dbReference>
<feature type="binding site" evidence="7">
    <location>
        <position position="18"/>
    </location>
    <ligand>
        <name>NADPH</name>
        <dbReference type="ChEBI" id="CHEBI:57783"/>
    </ligand>
</feature>
<feature type="binding site" evidence="7">
    <location>
        <position position="284"/>
    </location>
    <ligand>
        <name>NADPH</name>
        <dbReference type="ChEBI" id="CHEBI:57783"/>
    </ligand>
</feature>
<keyword evidence="6 7" id="KW-1208">Phospholipid metabolism</keyword>
<dbReference type="RefSeq" id="WP_237443316.1">
    <property type="nucleotide sequence ID" value="NZ_CAKLPX010000001.1"/>
</dbReference>
<feature type="binding site" evidence="7">
    <location>
        <position position="249"/>
    </location>
    <ligand>
        <name>sn-glycerol 3-phosphate</name>
        <dbReference type="ChEBI" id="CHEBI:57597"/>
    </ligand>
</feature>
<organism evidence="12 13">
    <name type="scientific">Sinobacterium norvegicum</name>
    <dbReference type="NCBI Taxonomy" id="1641715"/>
    <lineage>
        <taxon>Bacteria</taxon>
        <taxon>Pseudomonadati</taxon>
        <taxon>Pseudomonadota</taxon>
        <taxon>Gammaproteobacteria</taxon>
        <taxon>Cellvibrionales</taxon>
        <taxon>Spongiibacteraceae</taxon>
        <taxon>Sinobacterium</taxon>
    </lineage>
</organism>
<dbReference type="GO" id="GO:0047952">
    <property type="term" value="F:glycerol-3-phosphate dehydrogenase [NAD(P)+] activity"/>
    <property type="evidence" value="ECO:0007669"/>
    <property type="project" value="UniProtKB-EC"/>
</dbReference>
<evidence type="ECO:0000256" key="5">
    <source>
        <dbReference type="ARBA" id="ARBA00023209"/>
    </source>
</evidence>
<dbReference type="PANTHER" id="PTHR11728">
    <property type="entry name" value="GLYCEROL-3-PHOSPHATE DEHYDROGENASE"/>
    <property type="match status" value="1"/>
</dbReference>
<comment type="caution">
    <text evidence="7">Lacks conserved residue(s) required for the propagation of feature annotation.</text>
</comment>
<comment type="similarity">
    <text evidence="1 7 8">Belongs to the NAD-dependent glycerol-3-phosphate dehydrogenase family.</text>
</comment>
<comment type="caution">
    <text evidence="12">The sequence shown here is derived from an EMBL/GenBank/DDBJ whole genome shotgun (WGS) entry which is preliminary data.</text>
</comment>
<name>A0ABN8EIF7_9GAMM</name>
<dbReference type="Proteomes" id="UP000838100">
    <property type="component" value="Unassembled WGS sequence"/>
</dbReference>
<keyword evidence="2 7" id="KW-0444">Lipid biosynthesis</keyword>
<keyword evidence="7" id="KW-0521">NADP</keyword>
<feature type="binding site" evidence="7">
    <location>
        <position position="260"/>
    </location>
    <ligand>
        <name>NADPH</name>
        <dbReference type="ChEBI" id="CHEBI:57783"/>
    </ligand>
</feature>
<evidence type="ECO:0000256" key="7">
    <source>
        <dbReference type="HAMAP-Rule" id="MF_00394"/>
    </source>
</evidence>
<keyword evidence="5 7" id="KW-0594">Phospholipid biosynthesis</keyword>
<proteinExistence type="inferred from homology"/>
<accession>A0ABN8EIF7</accession>
<keyword evidence="4 7" id="KW-0443">Lipid metabolism</keyword>
<evidence type="ECO:0000259" key="10">
    <source>
        <dbReference type="Pfam" id="PF01210"/>
    </source>
</evidence>
<feature type="domain" description="Glycerol-3-phosphate dehydrogenase NAD-dependent C-terminal" evidence="11">
    <location>
        <begin position="185"/>
        <end position="325"/>
    </location>
</feature>
<evidence type="ECO:0000256" key="2">
    <source>
        <dbReference type="ARBA" id="ARBA00022516"/>
    </source>
</evidence>
<evidence type="ECO:0000256" key="1">
    <source>
        <dbReference type="ARBA" id="ARBA00011009"/>
    </source>
</evidence>
<feature type="binding site" evidence="7">
    <location>
        <position position="260"/>
    </location>
    <ligand>
        <name>sn-glycerol 3-phosphate</name>
        <dbReference type="ChEBI" id="CHEBI:57597"/>
    </ligand>
</feature>
<sequence length="350" mass="37351">MSKTFAQKHNIAVIGGGSFGTAIANMVAENGHLATIWLRSEERAQEINEQHFNSAYLPDCQLSERVRASTDLAEAVKDCDLIFMAVPSSSSREVAKQLAPVIEDNALLISTTKGIEADGFVLMSQVLQQEIPNVRLGVMSGPNLAKEIADRQLAGTVIASEDNELVEIVQKALHTGYFRVYGGDDLYGVELAGALKNIYAIMSGMAAAMNLGQNTIGLLLTRALAEMSRFAVNMGANPMTFIGLAGVGDLIVTCMSPLSRNYRVGHALGEGKNLQQIVDELGQVAEGVNTLKIVKYKADELDIYMPLVQGLYAVIHGGQSVAAVIDSMMSAEQKGDVAFAIANNESDAGL</sequence>
<dbReference type="PIRSF" id="PIRSF000114">
    <property type="entry name" value="Glycerol-3-P_dh"/>
    <property type="match status" value="1"/>
</dbReference>
<dbReference type="SUPFAM" id="SSF51735">
    <property type="entry name" value="NAD(P)-binding Rossmann-fold domains"/>
    <property type="match status" value="1"/>
</dbReference>
<feature type="binding site" evidence="7">
    <location>
        <position position="196"/>
    </location>
    <ligand>
        <name>sn-glycerol 3-phosphate</name>
        <dbReference type="ChEBI" id="CHEBI:57597"/>
    </ligand>
</feature>
<evidence type="ECO:0000256" key="4">
    <source>
        <dbReference type="ARBA" id="ARBA00023098"/>
    </source>
</evidence>
<dbReference type="Pfam" id="PF07479">
    <property type="entry name" value="NAD_Gly3P_dh_C"/>
    <property type="match status" value="1"/>
</dbReference>
<feature type="binding site" evidence="7">
    <location>
        <position position="113"/>
    </location>
    <ligand>
        <name>sn-glycerol 3-phosphate</name>
        <dbReference type="ChEBI" id="CHEBI:57597"/>
    </ligand>
</feature>
<keyword evidence="13" id="KW-1185">Reference proteome</keyword>
<dbReference type="HAMAP" id="MF_00394">
    <property type="entry name" value="NAD_Glyc3P_dehydrog"/>
    <property type="match status" value="1"/>
</dbReference>
<evidence type="ECO:0000313" key="13">
    <source>
        <dbReference type="Proteomes" id="UP000838100"/>
    </source>
</evidence>
<dbReference type="InterPro" id="IPR008927">
    <property type="entry name" value="6-PGluconate_DH-like_C_sf"/>
</dbReference>
<feature type="binding site" evidence="7">
    <location>
        <position position="259"/>
    </location>
    <ligand>
        <name>sn-glycerol 3-phosphate</name>
        <dbReference type="ChEBI" id="CHEBI:57597"/>
    </ligand>
</feature>
<evidence type="ECO:0000256" key="3">
    <source>
        <dbReference type="ARBA" id="ARBA00023002"/>
    </source>
</evidence>
<feature type="binding site" evidence="7">
    <location>
        <position position="39"/>
    </location>
    <ligand>
        <name>NADPH</name>
        <dbReference type="ChEBI" id="CHEBI:57783"/>
    </ligand>
</feature>
<feature type="active site" description="Proton acceptor" evidence="7">
    <location>
        <position position="196"/>
    </location>
</feature>
<dbReference type="InterPro" id="IPR011128">
    <property type="entry name" value="G3P_DH_NAD-dep_N"/>
</dbReference>
<dbReference type="PANTHER" id="PTHR11728:SF1">
    <property type="entry name" value="GLYCEROL-3-PHOSPHATE DEHYDROGENASE [NAD(+)] 2, CHLOROPLASTIC"/>
    <property type="match status" value="1"/>
</dbReference>
<feature type="binding site" evidence="7">
    <location>
        <position position="261"/>
    </location>
    <ligand>
        <name>sn-glycerol 3-phosphate</name>
        <dbReference type="ChEBI" id="CHEBI:57597"/>
    </ligand>
</feature>
<comment type="subcellular location">
    <subcellularLocation>
        <location evidence="7">Cytoplasm</location>
    </subcellularLocation>
</comment>
<feature type="binding site" evidence="7">
    <location>
        <position position="56"/>
    </location>
    <ligand>
        <name>NADPH</name>
        <dbReference type="ChEBI" id="CHEBI:57783"/>
    </ligand>
</feature>
<feature type="binding site" evidence="7">
    <location>
        <position position="19"/>
    </location>
    <ligand>
        <name>NADPH</name>
        <dbReference type="ChEBI" id="CHEBI:57783"/>
    </ligand>
</feature>
<dbReference type="InterPro" id="IPR006168">
    <property type="entry name" value="G3P_DH_NAD-dep"/>
</dbReference>
<keyword evidence="7" id="KW-0963">Cytoplasm</keyword>
<evidence type="ECO:0000259" key="11">
    <source>
        <dbReference type="Pfam" id="PF07479"/>
    </source>
</evidence>
<comment type="catalytic activity">
    <reaction evidence="7">
        <text>sn-glycerol 3-phosphate + NAD(+) = dihydroxyacetone phosphate + NADH + H(+)</text>
        <dbReference type="Rhea" id="RHEA:11092"/>
        <dbReference type="ChEBI" id="CHEBI:15378"/>
        <dbReference type="ChEBI" id="CHEBI:57540"/>
        <dbReference type="ChEBI" id="CHEBI:57597"/>
        <dbReference type="ChEBI" id="CHEBI:57642"/>
        <dbReference type="ChEBI" id="CHEBI:57945"/>
        <dbReference type="EC" id="1.1.1.94"/>
    </reaction>
</comment>
<dbReference type="InterPro" id="IPR013328">
    <property type="entry name" value="6PGD_dom2"/>
</dbReference>
<evidence type="ECO:0000256" key="8">
    <source>
        <dbReference type="RuleBase" id="RU000437"/>
    </source>
</evidence>
<dbReference type="Pfam" id="PF01210">
    <property type="entry name" value="NAD_Gly3P_dh_N"/>
    <property type="match status" value="1"/>
</dbReference>
<keyword evidence="3 7" id="KW-0560">Oxidoreductase</keyword>
<comment type="catalytic activity">
    <reaction evidence="7 9">
        <text>sn-glycerol 3-phosphate + NADP(+) = dihydroxyacetone phosphate + NADPH + H(+)</text>
        <dbReference type="Rhea" id="RHEA:11096"/>
        <dbReference type="ChEBI" id="CHEBI:15378"/>
        <dbReference type="ChEBI" id="CHEBI:57597"/>
        <dbReference type="ChEBI" id="CHEBI:57642"/>
        <dbReference type="ChEBI" id="CHEBI:57783"/>
        <dbReference type="ChEBI" id="CHEBI:58349"/>
        <dbReference type="EC" id="1.1.1.94"/>
    </reaction>
</comment>
<dbReference type="PRINTS" id="PR00077">
    <property type="entry name" value="GPDHDRGNASE"/>
</dbReference>
<evidence type="ECO:0000256" key="9">
    <source>
        <dbReference type="RuleBase" id="RU000439"/>
    </source>
</evidence>
<evidence type="ECO:0000313" key="12">
    <source>
        <dbReference type="EMBL" id="CAH0990637.1"/>
    </source>
</evidence>
<dbReference type="SUPFAM" id="SSF48179">
    <property type="entry name" value="6-phosphogluconate dehydrogenase C-terminal domain-like"/>
    <property type="match status" value="1"/>
</dbReference>
<evidence type="ECO:0000256" key="6">
    <source>
        <dbReference type="ARBA" id="ARBA00023264"/>
    </source>
</evidence>
<dbReference type="NCBIfam" id="NF000940">
    <property type="entry name" value="PRK00094.1-2"/>
    <property type="match status" value="1"/>
</dbReference>
<dbReference type="NCBIfam" id="NF000946">
    <property type="entry name" value="PRK00094.2-4"/>
    <property type="match status" value="1"/>
</dbReference>
<feature type="binding site" evidence="7">
    <location>
        <position position="286"/>
    </location>
    <ligand>
        <name>NADPH</name>
        <dbReference type="ChEBI" id="CHEBI:57783"/>
    </ligand>
</feature>
<feature type="binding site" evidence="7">
    <location>
        <position position="113"/>
    </location>
    <ligand>
        <name>NADPH</name>
        <dbReference type="ChEBI" id="CHEBI:57783"/>
    </ligand>
</feature>
<dbReference type="InterPro" id="IPR036291">
    <property type="entry name" value="NAD(P)-bd_dom_sf"/>
</dbReference>
<dbReference type="Gene3D" id="1.10.1040.10">
    <property type="entry name" value="N-(1-d-carboxylethyl)-l-norvaline Dehydrogenase, domain 2"/>
    <property type="match status" value="1"/>
</dbReference>